<evidence type="ECO:0000313" key="4">
    <source>
        <dbReference type="Proteomes" id="UP000507470"/>
    </source>
</evidence>
<name>A0A6J8AL70_MYTCO</name>
<dbReference type="GO" id="GO:0000175">
    <property type="term" value="F:3'-5'-RNA exonuclease activity"/>
    <property type="evidence" value="ECO:0007669"/>
    <property type="project" value="InterPro"/>
</dbReference>
<evidence type="ECO:0000256" key="1">
    <source>
        <dbReference type="ARBA" id="ARBA00022722"/>
    </source>
</evidence>
<dbReference type="InterPro" id="IPR053750">
    <property type="entry name" value="PDCD10_Homolog"/>
</dbReference>
<protein>
    <submittedName>
        <fullName evidence="3">PDCD10</fullName>
    </submittedName>
</protein>
<feature type="coiled-coil region" evidence="2">
    <location>
        <begin position="245"/>
        <end position="272"/>
    </location>
</feature>
<dbReference type="Proteomes" id="UP000507470">
    <property type="component" value="Unassembled WGS sequence"/>
</dbReference>
<proteinExistence type="predicted"/>
<sequence length="657" mass="75923">MSSLDGRVDAGHKCQEIASSIKLLLDAFNKVIEDVPSSDSGSKQILEDRKKEFVRYSKKFSNMLKKFFQRQQSKTKCFPECKLPYIPNQRYSKNSKTRMLLILKIVGRSITMVTNNVVHDVFKHVNGKPQMVHKVLCELGGVTLHAIIVGSIYNKAKRVVHLVRKLKNCRNNERLQKYLQTDFVFRVLKRKVDENDEELREDCKKLRKTIKASTILRQHVTIVLLKQRVNDLLDRKNQHEKGTQCNTSKTIIENLEDEIDILKSECRNDDNNNVNDDLIQTRLESKGKPFNDKIRQIYYNFRSRGIGLQHCAPLIKCVFNSLNMEIGDLPSKTTACNLTTELGLIAKQHIGEEIDNAENVTMHRDATTKLGRHFYGVQITNEKQQTFTTGLKEVTDGKATTYVECTNNFFQEVAQFSETLDPPNIFGKVKNFMTDRSATENKVNKILATEISASSPTNTVQSFKCAVHPLLQFFEVCEKEISKLESEFKVNIQYEKRESATHCLIRFLSKLFFKDGSGDPLFTKIYLKKHHGIFDIPILNFRGNRFKTFFHNARGTFYLAQYLVTYFKTFKSTLNYTQNFILAALQNKEILCVCRALGILCQTITKPYWTIAGNYEMLAINIGPTYNRIIELLDICEKNPELYLENVAYFFYYLIFD</sequence>
<organism evidence="3 4">
    <name type="scientific">Mytilus coruscus</name>
    <name type="common">Sea mussel</name>
    <dbReference type="NCBI Taxonomy" id="42192"/>
    <lineage>
        <taxon>Eukaryota</taxon>
        <taxon>Metazoa</taxon>
        <taxon>Spiralia</taxon>
        <taxon>Lophotrochozoa</taxon>
        <taxon>Mollusca</taxon>
        <taxon>Bivalvia</taxon>
        <taxon>Autobranchia</taxon>
        <taxon>Pteriomorphia</taxon>
        <taxon>Mytilida</taxon>
        <taxon>Mytiloidea</taxon>
        <taxon>Mytilidae</taxon>
        <taxon>Mytilinae</taxon>
        <taxon>Mytilus</taxon>
    </lineage>
</organism>
<keyword evidence="2" id="KW-0175">Coiled coil</keyword>
<evidence type="ECO:0000313" key="3">
    <source>
        <dbReference type="EMBL" id="CAC5369276.1"/>
    </source>
</evidence>
<keyword evidence="1" id="KW-0378">Hydrolase</keyword>
<accession>A0A6J8AL70</accession>
<gene>
    <name evidence="3" type="ORF">MCOR_8515</name>
</gene>
<dbReference type="PANTHER" id="PTHR11046">
    <property type="entry name" value="OLIGORIBONUCLEASE, MITOCHONDRIAL"/>
    <property type="match status" value="1"/>
</dbReference>
<dbReference type="Gene3D" id="1.20.120.1950">
    <property type="match status" value="1"/>
</dbReference>
<dbReference type="EMBL" id="CACVKT020001580">
    <property type="protein sequence ID" value="CAC5369276.1"/>
    <property type="molecule type" value="Genomic_DNA"/>
</dbReference>
<keyword evidence="1" id="KW-0540">Nuclease</keyword>
<dbReference type="AlphaFoldDB" id="A0A6J8AL70"/>
<keyword evidence="4" id="KW-1185">Reference proteome</keyword>
<dbReference type="PANTHER" id="PTHR11046:SF25">
    <property type="match status" value="1"/>
</dbReference>
<reference evidence="3 4" key="1">
    <citation type="submission" date="2020-06" db="EMBL/GenBank/DDBJ databases">
        <authorList>
            <person name="Li R."/>
            <person name="Bekaert M."/>
        </authorList>
    </citation>
    <scope>NUCLEOTIDE SEQUENCE [LARGE SCALE GENOMIC DNA]</scope>
    <source>
        <strain evidence="4">wild</strain>
    </source>
</reference>
<dbReference type="InterPro" id="IPR022894">
    <property type="entry name" value="Oligoribonuclease"/>
</dbReference>
<evidence type="ECO:0000256" key="2">
    <source>
        <dbReference type="SAM" id="Coils"/>
    </source>
</evidence>
<dbReference type="OrthoDB" id="6064891at2759"/>